<evidence type="ECO:0000313" key="2">
    <source>
        <dbReference type="Proteomes" id="UP001172457"/>
    </source>
</evidence>
<dbReference type="AlphaFoldDB" id="A0AA38SPW6"/>
<comment type="caution">
    <text evidence="1">The sequence shown here is derived from an EMBL/GenBank/DDBJ whole genome shotgun (WGS) entry which is preliminary data.</text>
</comment>
<accession>A0AA38SPW6</accession>
<name>A0AA38SPW6_9ASTR</name>
<gene>
    <name evidence="1" type="ORF">OSB04_019217</name>
</gene>
<evidence type="ECO:0000313" key="1">
    <source>
        <dbReference type="EMBL" id="KAJ9546674.1"/>
    </source>
</evidence>
<protein>
    <submittedName>
        <fullName evidence="1">Uncharacterized protein</fullName>
    </submittedName>
</protein>
<dbReference type="EMBL" id="JARYMX010000005">
    <property type="protein sequence ID" value="KAJ9546674.1"/>
    <property type="molecule type" value="Genomic_DNA"/>
</dbReference>
<dbReference type="Gene3D" id="3.10.10.10">
    <property type="entry name" value="HIV Type 1 Reverse Transcriptase, subunit A, domain 1"/>
    <property type="match status" value="1"/>
</dbReference>
<keyword evidence="2" id="KW-1185">Reference proteome</keyword>
<proteinExistence type="predicted"/>
<organism evidence="1 2">
    <name type="scientific">Centaurea solstitialis</name>
    <name type="common">yellow star-thistle</name>
    <dbReference type="NCBI Taxonomy" id="347529"/>
    <lineage>
        <taxon>Eukaryota</taxon>
        <taxon>Viridiplantae</taxon>
        <taxon>Streptophyta</taxon>
        <taxon>Embryophyta</taxon>
        <taxon>Tracheophyta</taxon>
        <taxon>Spermatophyta</taxon>
        <taxon>Magnoliopsida</taxon>
        <taxon>eudicotyledons</taxon>
        <taxon>Gunneridae</taxon>
        <taxon>Pentapetalae</taxon>
        <taxon>asterids</taxon>
        <taxon>campanulids</taxon>
        <taxon>Asterales</taxon>
        <taxon>Asteraceae</taxon>
        <taxon>Carduoideae</taxon>
        <taxon>Cardueae</taxon>
        <taxon>Centaureinae</taxon>
        <taxon>Centaurea</taxon>
    </lineage>
</organism>
<dbReference type="Proteomes" id="UP001172457">
    <property type="component" value="Chromosome 5"/>
</dbReference>
<sequence length="155" mass="17485">MFSAEQFCLGANLRADLISAKISANHANLRAIEIDMLCLRLEGWVRELLSVIYIKGVALRLHCQVPPGRLKGRAWLEVPISQEAHYKSIVLDKFPLHWLLLFYSVKFGEKWFGLLQKEILKWLDAGIIYPIASSTCVSPVQCVPKKGGVTVVPKR</sequence>
<reference evidence="1" key="1">
    <citation type="submission" date="2023-03" db="EMBL/GenBank/DDBJ databases">
        <title>Chromosome-scale reference genome and RAD-based genetic map of yellow starthistle (Centaurea solstitialis) reveal putative structural variation and QTLs associated with invader traits.</title>
        <authorList>
            <person name="Reatini B."/>
            <person name="Cang F.A."/>
            <person name="Jiang Q."/>
            <person name="Mckibben M.T.W."/>
            <person name="Barker M.S."/>
            <person name="Rieseberg L.H."/>
            <person name="Dlugosch K.M."/>
        </authorList>
    </citation>
    <scope>NUCLEOTIDE SEQUENCE</scope>
    <source>
        <strain evidence="1">CAN-66</strain>
        <tissue evidence="1">Leaf</tissue>
    </source>
</reference>